<evidence type="ECO:0000256" key="5">
    <source>
        <dbReference type="ARBA" id="ARBA00023136"/>
    </source>
</evidence>
<organism evidence="7 8">
    <name type="scientific">Parvibaculum sedimenti</name>
    <dbReference type="NCBI Taxonomy" id="2608632"/>
    <lineage>
        <taxon>Bacteria</taxon>
        <taxon>Pseudomonadati</taxon>
        <taxon>Pseudomonadota</taxon>
        <taxon>Alphaproteobacteria</taxon>
        <taxon>Hyphomicrobiales</taxon>
        <taxon>Parvibaculaceae</taxon>
        <taxon>Parvibaculum</taxon>
    </lineage>
</organism>
<comment type="subcellular location">
    <subcellularLocation>
        <location evidence="1">Cell membrane</location>
        <topology evidence="1">Multi-pass membrane protein</topology>
    </subcellularLocation>
</comment>
<feature type="transmembrane region" description="Helical" evidence="6">
    <location>
        <begin position="113"/>
        <end position="138"/>
    </location>
</feature>
<keyword evidence="4 6" id="KW-1133">Transmembrane helix</keyword>
<keyword evidence="2" id="KW-1003">Cell membrane</keyword>
<sequence>MLDLGLVASGLVIGIAVAAPIGPVNLIVIRRTLRLGTLVGFLSGAGAAVGDGVFATIAGFGLTAAIDFVVRHEMTLQLIGGLFLVALGLHTFRAHPHLEDAENENPSGALARVFATTFALTITNPATMLGFIAIFGGVSRLTVQGNGYGHAAMLVGSVFLGSMLWWAGLSGFVSLFRQRMNDHLLELVNHVSGGLITLFGLAVLGRVAWRFFG</sequence>
<reference evidence="7 8" key="1">
    <citation type="submission" date="2019-09" db="EMBL/GenBank/DDBJ databases">
        <title>Parvibaculum sedimenti sp. nov., isolated from sediment.</title>
        <authorList>
            <person name="Wang Y."/>
        </authorList>
    </citation>
    <scope>NUCLEOTIDE SEQUENCE [LARGE SCALE GENOMIC DNA]</scope>
    <source>
        <strain evidence="7 8">HXT-9</strain>
    </source>
</reference>
<evidence type="ECO:0000256" key="2">
    <source>
        <dbReference type="ARBA" id="ARBA00022475"/>
    </source>
</evidence>
<dbReference type="PANTHER" id="PTHR30086">
    <property type="entry name" value="ARGININE EXPORTER PROTEIN ARGO"/>
    <property type="match status" value="1"/>
</dbReference>
<keyword evidence="3 6" id="KW-0812">Transmembrane</keyword>
<dbReference type="InterPro" id="IPR001123">
    <property type="entry name" value="LeuE-type"/>
</dbReference>
<dbReference type="RefSeq" id="WP_152216313.1">
    <property type="nucleotide sequence ID" value="NZ_WESC01000008.1"/>
</dbReference>
<feature type="transmembrane region" description="Helical" evidence="6">
    <location>
        <begin position="35"/>
        <end position="62"/>
    </location>
</feature>
<comment type="caution">
    <text evidence="7">The sequence shown here is derived from an EMBL/GenBank/DDBJ whole genome shotgun (WGS) entry which is preliminary data.</text>
</comment>
<keyword evidence="5 6" id="KW-0472">Membrane</keyword>
<dbReference type="GO" id="GO:0005886">
    <property type="term" value="C:plasma membrane"/>
    <property type="evidence" value="ECO:0007669"/>
    <property type="project" value="UniProtKB-SubCell"/>
</dbReference>
<feature type="transmembrane region" description="Helical" evidence="6">
    <location>
        <begin position="74"/>
        <end position="92"/>
    </location>
</feature>
<dbReference type="EMBL" id="WESC01000008">
    <property type="protein sequence ID" value="KAB7739933.1"/>
    <property type="molecule type" value="Genomic_DNA"/>
</dbReference>
<feature type="transmembrane region" description="Helical" evidence="6">
    <location>
        <begin position="187"/>
        <end position="209"/>
    </location>
</feature>
<evidence type="ECO:0000256" key="4">
    <source>
        <dbReference type="ARBA" id="ARBA00022989"/>
    </source>
</evidence>
<feature type="transmembrane region" description="Helical" evidence="6">
    <location>
        <begin position="150"/>
        <end position="175"/>
    </location>
</feature>
<keyword evidence="8" id="KW-1185">Reference proteome</keyword>
<dbReference type="PANTHER" id="PTHR30086:SF20">
    <property type="entry name" value="ARGININE EXPORTER PROTEIN ARGO-RELATED"/>
    <property type="match status" value="1"/>
</dbReference>
<dbReference type="AlphaFoldDB" id="A0A6N6VGB7"/>
<dbReference type="GO" id="GO:0015171">
    <property type="term" value="F:amino acid transmembrane transporter activity"/>
    <property type="evidence" value="ECO:0007669"/>
    <property type="project" value="TreeGrafter"/>
</dbReference>
<evidence type="ECO:0000256" key="1">
    <source>
        <dbReference type="ARBA" id="ARBA00004651"/>
    </source>
</evidence>
<evidence type="ECO:0000313" key="8">
    <source>
        <dbReference type="Proteomes" id="UP000468901"/>
    </source>
</evidence>
<name>A0A6N6VGB7_9HYPH</name>
<accession>A0A6N6VGB7</accession>
<evidence type="ECO:0000256" key="6">
    <source>
        <dbReference type="SAM" id="Phobius"/>
    </source>
</evidence>
<proteinExistence type="predicted"/>
<dbReference type="Pfam" id="PF01810">
    <property type="entry name" value="LysE"/>
    <property type="match status" value="1"/>
</dbReference>
<dbReference type="Proteomes" id="UP000468901">
    <property type="component" value="Unassembled WGS sequence"/>
</dbReference>
<gene>
    <name evidence="7" type="ORF">F2P47_10525</name>
</gene>
<evidence type="ECO:0000313" key="7">
    <source>
        <dbReference type="EMBL" id="KAB7739933.1"/>
    </source>
</evidence>
<evidence type="ECO:0000256" key="3">
    <source>
        <dbReference type="ARBA" id="ARBA00022692"/>
    </source>
</evidence>
<protein>
    <submittedName>
        <fullName evidence="7">LysE family translocator</fullName>
    </submittedName>
</protein>
<feature type="transmembrane region" description="Helical" evidence="6">
    <location>
        <begin position="6"/>
        <end position="28"/>
    </location>
</feature>